<keyword evidence="5" id="KW-0156">Chromatin regulator</keyword>
<evidence type="ECO:0000256" key="3">
    <source>
        <dbReference type="ARBA" id="ARBA00022603"/>
    </source>
</evidence>
<keyword evidence="3" id="KW-0489">Methyltransferase</keyword>
<dbReference type="Gene3D" id="1.25.40.20">
    <property type="entry name" value="Ankyrin repeat-containing domain"/>
    <property type="match status" value="3"/>
</dbReference>
<dbReference type="Pfam" id="PF12796">
    <property type="entry name" value="Ank_2"/>
    <property type="match status" value="2"/>
</dbReference>
<dbReference type="GO" id="GO:0032259">
    <property type="term" value="P:methylation"/>
    <property type="evidence" value="ECO:0007669"/>
    <property type="project" value="UniProtKB-KW"/>
</dbReference>
<evidence type="ECO:0000256" key="2">
    <source>
        <dbReference type="ARBA" id="ARBA00022454"/>
    </source>
</evidence>
<feature type="region of interest" description="Disordered" evidence="7">
    <location>
        <begin position="756"/>
        <end position="784"/>
    </location>
</feature>
<dbReference type="GeneTree" id="ENSGT00940000156002"/>
<reference evidence="10" key="3">
    <citation type="submission" date="2025-09" db="UniProtKB">
        <authorList>
            <consortium name="Ensembl"/>
        </authorList>
    </citation>
    <scope>IDENTIFICATION</scope>
</reference>
<dbReference type="InterPro" id="IPR007728">
    <property type="entry name" value="Pre-SET_dom"/>
</dbReference>
<feature type="repeat" description="ANK" evidence="6">
    <location>
        <begin position="410"/>
        <end position="442"/>
    </location>
</feature>
<evidence type="ECO:0008006" key="12">
    <source>
        <dbReference type="Google" id="ProtNLM"/>
    </source>
</evidence>
<reference evidence="10" key="1">
    <citation type="submission" date="2021-04" db="EMBL/GenBank/DDBJ databases">
        <authorList>
            <consortium name="Wellcome Sanger Institute Data Sharing"/>
        </authorList>
    </citation>
    <scope>NUCLEOTIDE SEQUENCE [LARGE SCALE GENOMIC DNA]</scope>
</reference>
<feature type="repeat" description="ANK" evidence="6">
    <location>
        <begin position="310"/>
        <end position="342"/>
    </location>
</feature>
<dbReference type="AlphaFoldDB" id="A0A7N6F730"/>
<dbReference type="GO" id="GO:0046974">
    <property type="term" value="F:histone H3K9 methyltransferase activity"/>
    <property type="evidence" value="ECO:0007669"/>
    <property type="project" value="TreeGrafter"/>
</dbReference>
<dbReference type="GO" id="GO:0002039">
    <property type="term" value="F:p53 binding"/>
    <property type="evidence" value="ECO:0007669"/>
    <property type="project" value="InterPro"/>
</dbReference>
<dbReference type="SMART" id="SM00468">
    <property type="entry name" value="PreSET"/>
    <property type="match status" value="1"/>
</dbReference>
<name>A0A7N6F730_ANATE</name>
<dbReference type="Proteomes" id="UP000265040">
    <property type="component" value="Chromosome 22"/>
</dbReference>
<dbReference type="GO" id="GO:0000785">
    <property type="term" value="C:chromatin"/>
    <property type="evidence" value="ECO:0007669"/>
    <property type="project" value="TreeGrafter"/>
</dbReference>
<feature type="compositionally biased region" description="Basic residues" evidence="7">
    <location>
        <begin position="19"/>
        <end position="28"/>
    </location>
</feature>
<evidence type="ECO:0000259" key="8">
    <source>
        <dbReference type="PROSITE" id="PS50280"/>
    </source>
</evidence>
<dbReference type="Ensembl" id="ENSATET00000042331.2">
    <property type="protein sequence ID" value="ENSATEP00000040287.1"/>
    <property type="gene ID" value="ENSATEG00000003919.3"/>
</dbReference>
<feature type="region of interest" description="Disordered" evidence="7">
    <location>
        <begin position="1"/>
        <end position="28"/>
    </location>
</feature>
<evidence type="ECO:0000313" key="10">
    <source>
        <dbReference type="Ensembl" id="ENSATEP00000040287.1"/>
    </source>
</evidence>
<dbReference type="FunFam" id="2.170.270.10:FF:000005">
    <property type="entry name" value="Euchromatic histone-lysine N-methyltransferase 2"/>
    <property type="match status" value="1"/>
</dbReference>
<comment type="subcellular location">
    <subcellularLocation>
        <location evidence="1">Chromosome</location>
    </subcellularLocation>
</comment>
<dbReference type="SUPFAM" id="SSF48403">
    <property type="entry name" value="Ankyrin repeat"/>
    <property type="match status" value="1"/>
</dbReference>
<feature type="compositionally biased region" description="Low complexity" evidence="7">
    <location>
        <begin position="759"/>
        <end position="784"/>
    </location>
</feature>
<keyword evidence="3" id="KW-0808">Transferase</keyword>
<dbReference type="GO" id="GO:0005634">
    <property type="term" value="C:nucleus"/>
    <property type="evidence" value="ECO:0007669"/>
    <property type="project" value="InterPro"/>
</dbReference>
<feature type="region of interest" description="Disordered" evidence="7">
    <location>
        <begin position="186"/>
        <end position="212"/>
    </location>
</feature>
<feature type="domain" description="Pre-SET" evidence="9">
    <location>
        <begin position="543"/>
        <end position="606"/>
    </location>
</feature>
<feature type="repeat" description="ANK" evidence="6">
    <location>
        <begin position="343"/>
        <end position="375"/>
    </location>
</feature>
<dbReference type="Pfam" id="PF21533">
    <property type="entry name" value="EHMT1-2_CRR"/>
    <property type="match status" value="1"/>
</dbReference>
<accession>A0A7N6F730</accession>
<feature type="repeat" description="ANK" evidence="6">
    <location>
        <begin position="376"/>
        <end position="400"/>
    </location>
</feature>
<dbReference type="GO" id="GO:0000122">
    <property type="term" value="P:negative regulation of transcription by RNA polymerase II"/>
    <property type="evidence" value="ECO:0007669"/>
    <property type="project" value="TreeGrafter"/>
</dbReference>
<dbReference type="CDD" id="cd20905">
    <property type="entry name" value="EHMT_ZBD"/>
    <property type="match status" value="1"/>
</dbReference>
<dbReference type="SMART" id="SM00317">
    <property type="entry name" value="SET"/>
    <property type="match status" value="1"/>
</dbReference>
<dbReference type="SMART" id="SM00248">
    <property type="entry name" value="ANK"/>
    <property type="match status" value="6"/>
</dbReference>
<keyword evidence="4" id="KW-0949">S-adenosyl-L-methionine</keyword>
<dbReference type="GO" id="GO:0008270">
    <property type="term" value="F:zinc ion binding"/>
    <property type="evidence" value="ECO:0007669"/>
    <property type="project" value="InterPro"/>
</dbReference>
<evidence type="ECO:0000256" key="5">
    <source>
        <dbReference type="ARBA" id="ARBA00022853"/>
    </source>
</evidence>
<protein>
    <recommendedName>
        <fullName evidence="12">Euchromatic histone-lysine N-methyltransferase 1b</fullName>
    </recommendedName>
</protein>
<sequence>SLKKKLKKKTKGDSAWLRPSRKRKRRIKSKGDRFHANIYFFAGPSGTAVEEAQELPLCSCRMETPKSREILILADRKCMATESIDGQLTRCQSAVLKHEMMRPSNSVQLLVLCEDHRNGMVKHQCCPGCGFFCRAGTFMECQPDVSISHRFHRACASVLKGQSFCPHCGEEASKAKEVTIAKADTTSTVPPTNAHGPATPGGPEGRADTTTGSSLPVHSVHGLDTSAIPGSSRTATLQTGYGTTATPTVFPGPPRESLEGILVALDTEKPKKLRFHPKQLYLSAKQAELKRVLLMLVDGIDPNFKMESQNKRTPLHAAAEGGHKDICHMLVQAGANLDMCDENQRTPLMEACENNHMETVLYLLRAGASATHKDVEGFTCLHLAAKSGHYKIVEHLLSTGLININCQDDGGWTPMIWATEYKHVDQVKLLLSKGADISIRDKEENICLHWAAFSGSVEIAELLLNARCDLQAVNIHGDSPLHIAARENRFELNHLDIALGQESVPIPCVNSVDSEPYPDDYKYIPENCVTSPMNIDRNITHLQYCVCKEDCSASICMCGQLSLRCWYDKNGRLLPEFCREEPPLVFECNHACSCWRTCKNRVVQNGLRTRLQLFRTSKKGWGVRALQDIPQGTFVCEYVGEIISEAEAEMRQNDAYLFSLDDKPQDLYCIDARFYGNISRFLNHMCEPNLFACRVFTTHQDLRFPHIAFFASENIKSGEELGFNYGDHFWEVKSKLFSCECGSSKCKYSSSAMASLQADSTPEDQQQPSSSPDTSSSTSPSSPS</sequence>
<dbReference type="Gene3D" id="2.170.270.10">
    <property type="entry name" value="SET domain"/>
    <property type="match status" value="1"/>
</dbReference>
<dbReference type="PANTHER" id="PTHR46307">
    <property type="entry name" value="G9A, ISOFORM B"/>
    <property type="match status" value="1"/>
</dbReference>
<dbReference type="InterPro" id="IPR047762">
    <property type="entry name" value="EHMT_CRR"/>
</dbReference>
<evidence type="ECO:0000256" key="6">
    <source>
        <dbReference type="PROSITE-ProRule" id="PRU00023"/>
    </source>
</evidence>
<evidence type="ECO:0000259" key="9">
    <source>
        <dbReference type="PROSITE" id="PS50867"/>
    </source>
</evidence>
<dbReference type="InterPro" id="IPR043550">
    <property type="entry name" value="EHMT1/EHMT2"/>
</dbReference>
<dbReference type="InterPro" id="IPR002110">
    <property type="entry name" value="Ankyrin_rpt"/>
</dbReference>
<keyword evidence="11" id="KW-1185">Reference proteome</keyword>
<reference evidence="10" key="2">
    <citation type="submission" date="2025-08" db="UniProtKB">
        <authorList>
            <consortium name="Ensembl"/>
        </authorList>
    </citation>
    <scope>IDENTIFICATION</scope>
</reference>
<dbReference type="InterPro" id="IPR036770">
    <property type="entry name" value="Ankyrin_rpt-contain_sf"/>
</dbReference>
<dbReference type="PROSITE" id="PS50088">
    <property type="entry name" value="ANK_REPEAT"/>
    <property type="match status" value="4"/>
</dbReference>
<keyword evidence="6" id="KW-0040">ANK repeat</keyword>
<feature type="domain" description="SET" evidence="8">
    <location>
        <begin position="609"/>
        <end position="726"/>
    </location>
</feature>
<feature type="compositionally biased region" description="Basic residues" evidence="7">
    <location>
        <begin position="1"/>
        <end position="10"/>
    </location>
</feature>
<dbReference type="Pfam" id="PF00856">
    <property type="entry name" value="SET"/>
    <property type="match status" value="1"/>
</dbReference>
<dbReference type="PANTHER" id="PTHR46307:SF2">
    <property type="entry name" value="HISTONE-LYSINE N-METHYLTRANSFERASE EHMT1"/>
    <property type="match status" value="1"/>
</dbReference>
<dbReference type="Pfam" id="PF13637">
    <property type="entry name" value="Ank_4"/>
    <property type="match status" value="1"/>
</dbReference>
<evidence type="ECO:0000256" key="1">
    <source>
        <dbReference type="ARBA" id="ARBA00004286"/>
    </source>
</evidence>
<evidence type="ECO:0000256" key="7">
    <source>
        <dbReference type="SAM" id="MobiDB-lite"/>
    </source>
</evidence>
<proteinExistence type="predicted"/>
<dbReference type="PRINTS" id="PR01415">
    <property type="entry name" value="ANKYRIN"/>
</dbReference>
<dbReference type="SUPFAM" id="SSF82199">
    <property type="entry name" value="SET domain"/>
    <property type="match status" value="1"/>
</dbReference>
<dbReference type="PROSITE" id="PS50867">
    <property type="entry name" value="PRE_SET"/>
    <property type="match status" value="1"/>
</dbReference>
<evidence type="ECO:0000313" key="11">
    <source>
        <dbReference type="Proteomes" id="UP000265040"/>
    </source>
</evidence>
<dbReference type="InterPro" id="IPR001214">
    <property type="entry name" value="SET_dom"/>
</dbReference>
<organism evidence="10 11">
    <name type="scientific">Anabas testudineus</name>
    <name type="common">Climbing perch</name>
    <name type="synonym">Anthias testudineus</name>
    <dbReference type="NCBI Taxonomy" id="64144"/>
    <lineage>
        <taxon>Eukaryota</taxon>
        <taxon>Metazoa</taxon>
        <taxon>Chordata</taxon>
        <taxon>Craniata</taxon>
        <taxon>Vertebrata</taxon>
        <taxon>Euteleostomi</taxon>
        <taxon>Actinopterygii</taxon>
        <taxon>Neopterygii</taxon>
        <taxon>Teleostei</taxon>
        <taxon>Neoteleostei</taxon>
        <taxon>Acanthomorphata</taxon>
        <taxon>Anabantaria</taxon>
        <taxon>Anabantiformes</taxon>
        <taxon>Anabantoidei</taxon>
        <taxon>Anabantidae</taxon>
        <taxon>Anabas</taxon>
    </lineage>
</organism>
<dbReference type="PROSITE" id="PS50297">
    <property type="entry name" value="ANK_REP_REGION"/>
    <property type="match status" value="4"/>
</dbReference>
<dbReference type="Pfam" id="PF05033">
    <property type="entry name" value="Pre-SET"/>
    <property type="match status" value="1"/>
</dbReference>
<evidence type="ECO:0000256" key="4">
    <source>
        <dbReference type="ARBA" id="ARBA00022691"/>
    </source>
</evidence>
<dbReference type="InterPro" id="IPR046341">
    <property type="entry name" value="SET_dom_sf"/>
</dbReference>
<keyword evidence="2" id="KW-0158">Chromosome</keyword>
<dbReference type="PROSITE" id="PS50280">
    <property type="entry name" value="SET"/>
    <property type="match status" value="1"/>
</dbReference>